<dbReference type="PANTHER" id="PTHR43080:SF2">
    <property type="entry name" value="CBS DOMAIN-CONTAINING PROTEIN"/>
    <property type="match status" value="1"/>
</dbReference>
<dbReference type="RefSeq" id="WP_128466434.1">
    <property type="nucleotide sequence ID" value="NZ_CP035108.1"/>
</dbReference>
<dbReference type="EMBL" id="CP035108">
    <property type="protein sequence ID" value="QAR33148.1"/>
    <property type="molecule type" value="Genomic_DNA"/>
</dbReference>
<evidence type="ECO:0000313" key="5">
    <source>
        <dbReference type="Proteomes" id="UP000287502"/>
    </source>
</evidence>
<keyword evidence="1 2" id="KW-0129">CBS domain</keyword>
<dbReference type="InterPro" id="IPR046342">
    <property type="entry name" value="CBS_dom_sf"/>
</dbReference>
<evidence type="ECO:0000259" key="3">
    <source>
        <dbReference type="PROSITE" id="PS51371"/>
    </source>
</evidence>
<dbReference type="InterPro" id="IPR051257">
    <property type="entry name" value="Diverse_CBS-Domain"/>
</dbReference>
<dbReference type="OrthoDB" id="9793295at2"/>
<dbReference type="AlphaFoldDB" id="A0A410JYM7"/>
<gene>
    <name evidence="4" type="ORF">EP073_06965</name>
</gene>
<feature type="domain" description="CBS" evidence="3">
    <location>
        <begin position="7"/>
        <end position="64"/>
    </location>
</feature>
<dbReference type="Proteomes" id="UP000287502">
    <property type="component" value="Chromosome"/>
</dbReference>
<dbReference type="InterPro" id="IPR000644">
    <property type="entry name" value="CBS_dom"/>
</dbReference>
<keyword evidence="5" id="KW-1185">Reference proteome</keyword>
<feature type="domain" description="CBS" evidence="3">
    <location>
        <begin position="84"/>
        <end position="135"/>
    </location>
</feature>
<dbReference type="SMART" id="SM00116">
    <property type="entry name" value="CBS"/>
    <property type="match status" value="2"/>
</dbReference>
<organism evidence="4 5">
    <name type="scientific">Geovibrio thiophilus</name>
    <dbReference type="NCBI Taxonomy" id="139438"/>
    <lineage>
        <taxon>Bacteria</taxon>
        <taxon>Pseudomonadati</taxon>
        <taxon>Deferribacterota</taxon>
        <taxon>Deferribacteres</taxon>
        <taxon>Deferribacterales</taxon>
        <taxon>Geovibrionaceae</taxon>
        <taxon>Geovibrio</taxon>
    </lineage>
</organism>
<evidence type="ECO:0000313" key="4">
    <source>
        <dbReference type="EMBL" id="QAR33148.1"/>
    </source>
</evidence>
<evidence type="ECO:0000256" key="1">
    <source>
        <dbReference type="ARBA" id="ARBA00023122"/>
    </source>
</evidence>
<dbReference type="CDD" id="cd04586">
    <property type="entry name" value="CBS_pair_BON_assoc"/>
    <property type="match status" value="1"/>
</dbReference>
<proteinExistence type="predicted"/>
<dbReference type="PANTHER" id="PTHR43080">
    <property type="entry name" value="CBS DOMAIN-CONTAINING PROTEIN CBSX3, MITOCHONDRIAL"/>
    <property type="match status" value="1"/>
</dbReference>
<dbReference type="Pfam" id="PF00571">
    <property type="entry name" value="CBS"/>
    <property type="match status" value="2"/>
</dbReference>
<evidence type="ECO:0000256" key="2">
    <source>
        <dbReference type="PROSITE-ProRule" id="PRU00703"/>
    </source>
</evidence>
<protein>
    <submittedName>
        <fullName evidence="4">CBS domain-containing protein</fullName>
    </submittedName>
</protein>
<dbReference type="SUPFAM" id="SSF54631">
    <property type="entry name" value="CBS-domain pair"/>
    <property type="match status" value="1"/>
</dbReference>
<sequence>MKIRDIMTTKVVTARPDETIKEVILRLRTNKISGLPVVNSSNKIVGVFSESDVMMALPDILNDADAIPLIDIKELTDNSVRMVMSEPRYTVSPDADVKEAARIMLEKYVHRLPVIENEELIGLVSLGDVLKALSR</sequence>
<name>A0A410JYM7_9BACT</name>
<accession>A0A410JYM7</accession>
<reference evidence="4 5" key="1">
    <citation type="submission" date="2019-01" db="EMBL/GenBank/DDBJ databases">
        <title>Geovibrio thiophilus DSM 11263, complete genome.</title>
        <authorList>
            <person name="Spring S."/>
            <person name="Bunk B."/>
            <person name="Sproer C."/>
        </authorList>
    </citation>
    <scope>NUCLEOTIDE SEQUENCE [LARGE SCALE GENOMIC DNA]</scope>
    <source>
        <strain evidence="4 5">DSM 11263</strain>
    </source>
</reference>
<dbReference type="Gene3D" id="3.10.580.10">
    <property type="entry name" value="CBS-domain"/>
    <property type="match status" value="1"/>
</dbReference>
<dbReference type="PROSITE" id="PS51371">
    <property type="entry name" value="CBS"/>
    <property type="match status" value="2"/>
</dbReference>
<dbReference type="KEGG" id="gtl:EP073_06965"/>